<organism evidence="8 9">
    <name type="scientific">Arachnia propionica</name>
    <dbReference type="NCBI Taxonomy" id="1750"/>
    <lineage>
        <taxon>Bacteria</taxon>
        <taxon>Bacillati</taxon>
        <taxon>Actinomycetota</taxon>
        <taxon>Actinomycetes</taxon>
        <taxon>Propionibacteriales</taxon>
        <taxon>Propionibacteriaceae</taxon>
        <taxon>Arachnia</taxon>
    </lineage>
</organism>
<evidence type="ECO:0000256" key="6">
    <source>
        <dbReference type="HAMAP-Rule" id="MF_00265"/>
    </source>
</evidence>
<reference evidence="8 9" key="1">
    <citation type="submission" date="2018-11" db="EMBL/GenBank/DDBJ databases">
        <title>Genomes From Bacteria Associated with the Canine Oral Cavity: a Test Case for Automated Genome-Based Taxonomic Assignment.</title>
        <authorList>
            <person name="Coil D.A."/>
            <person name="Jospin G."/>
            <person name="Darling A.E."/>
            <person name="Wallis C."/>
            <person name="Davis I.J."/>
            <person name="Harris S."/>
            <person name="Eisen J.A."/>
            <person name="Holcombe L.J."/>
            <person name="O'Flynn C."/>
        </authorList>
    </citation>
    <scope>NUCLEOTIDE SEQUENCE [LARGE SCALE GENOMIC DNA]</scope>
    <source>
        <strain evidence="8 9">OH2822_COT-296</strain>
    </source>
</reference>
<evidence type="ECO:0000256" key="5">
    <source>
        <dbReference type="ARBA" id="ARBA00022842"/>
    </source>
</evidence>
<feature type="binding site" evidence="6">
    <location>
        <position position="9"/>
    </location>
    <ligand>
        <name>Mg(2+)</name>
        <dbReference type="ChEBI" id="CHEBI:18420"/>
    </ligand>
</feature>
<dbReference type="AlphaFoldDB" id="A0A3P1WXA5"/>
<evidence type="ECO:0000256" key="2">
    <source>
        <dbReference type="ARBA" id="ARBA00022722"/>
    </source>
</evidence>
<dbReference type="OrthoDB" id="196567at2"/>
<dbReference type="SUPFAM" id="SSF88723">
    <property type="entry name" value="PIN domain-like"/>
    <property type="match status" value="1"/>
</dbReference>
<comment type="similarity">
    <text evidence="6">Belongs to the PINc/VapC protein family.</text>
</comment>
<dbReference type="GO" id="GO:0045926">
    <property type="term" value="P:negative regulation of growth"/>
    <property type="evidence" value="ECO:0007669"/>
    <property type="project" value="UniProtKB-ARBA"/>
</dbReference>
<keyword evidence="6" id="KW-0800">Toxin</keyword>
<keyword evidence="5 6" id="KW-0460">Magnesium</keyword>
<dbReference type="Pfam" id="PF01850">
    <property type="entry name" value="PIN"/>
    <property type="match status" value="1"/>
</dbReference>
<accession>A0A3P1WXA5</accession>
<evidence type="ECO:0000256" key="3">
    <source>
        <dbReference type="ARBA" id="ARBA00022723"/>
    </source>
</evidence>
<dbReference type="GO" id="GO:0016788">
    <property type="term" value="F:hydrolase activity, acting on ester bonds"/>
    <property type="evidence" value="ECO:0007669"/>
    <property type="project" value="InterPro"/>
</dbReference>
<dbReference type="EC" id="3.1.-.-" evidence="6"/>
<proteinExistence type="inferred from homology"/>
<keyword evidence="3 6" id="KW-0479">Metal-binding</keyword>
<feature type="binding site" evidence="6">
    <location>
        <position position="106"/>
    </location>
    <ligand>
        <name>Mg(2+)</name>
        <dbReference type="ChEBI" id="CHEBI:18420"/>
    </ligand>
</feature>
<dbReference type="InterPro" id="IPR022907">
    <property type="entry name" value="VapC_family"/>
</dbReference>
<protein>
    <recommendedName>
        <fullName evidence="6">Ribonuclease VapC</fullName>
        <shortName evidence="6">RNase VapC</shortName>
        <ecNumber evidence="6">3.1.-.-</ecNumber>
    </recommendedName>
    <alternativeName>
        <fullName evidence="6">Toxin VapC</fullName>
    </alternativeName>
</protein>
<keyword evidence="4 6" id="KW-0378">Hydrolase</keyword>
<dbReference type="HAMAP" id="MF_00265">
    <property type="entry name" value="VapC_Nob1"/>
    <property type="match status" value="1"/>
</dbReference>
<dbReference type="NCBIfam" id="TIGR00028">
    <property type="entry name" value="Mtu_PIN_fam"/>
    <property type="match status" value="1"/>
</dbReference>
<dbReference type="InterPro" id="IPR029060">
    <property type="entry name" value="PIN-like_dom_sf"/>
</dbReference>
<dbReference type="InterPro" id="IPR002716">
    <property type="entry name" value="PIN_dom"/>
</dbReference>
<dbReference type="EMBL" id="RQYT01000025">
    <property type="protein sequence ID" value="RRD49003.1"/>
    <property type="molecule type" value="Genomic_DNA"/>
</dbReference>
<evidence type="ECO:0000259" key="7">
    <source>
        <dbReference type="Pfam" id="PF01850"/>
    </source>
</evidence>
<name>A0A3P1WXA5_9ACTN</name>
<feature type="domain" description="PIN" evidence="7">
    <location>
        <begin position="8"/>
        <end position="129"/>
    </location>
</feature>
<dbReference type="InterPro" id="IPR006226">
    <property type="entry name" value="Mtu_PIN"/>
</dbReference>
<dbReference type="RefSeq" id="WP_125228400.1">
    <property type="nucleotide sequence ID" value="NZ_RQYT01000025.1"/>
</dbReference>
<comment type="function">
    <text evidence="6">Toxic component of a toxin-antitoxin (TA) system. An RNase.</text>
</comment>
<evidence type="ECO:0000313" key="9">
    <source>
        <dbReference type="Proteomes" id="UP000280935"/>
    </source>
</evidence>
<sequence length="143" mass="15654">MMTETQLPDVNVLFALLQPNHVAHAVAWEWLGSVKSFATTPITETGLLRLALNPTVMGCEMTSLDAIRSLRSLRNDARAVFVPDDASLADATTGLDGLRGHRQVTDLHLVNLAARHRMVLVTLDRALKRSLPRSAHNLVTLLA</sequence>
<dbReference type="GO" id="GO:0090729">
    <property type="term" value="F:toxin activity"/>
    <property type="evidence" value="ECO:0007669"/>
    <property type="project" value="UniProtKB-KW"/>
</dbReference>
<comment type="caution">
    <text evidence="8">The sequence shown here is derived from an EMBL/GenBank/DDBJ whole genome shotgun (WGS) entry which is preliminary data.</text>
</comment>
<evidence type="ECO:0000313" key="8">
    <source>
        <dbReference type="EMBL" id="RRD49003.1"/>
    </source>
</evidence>
<dbReference type="Proteomes" id="UP000280935">
    <property type="component" value="Unassembled WGS sequence"/>
</dbReference>
<comment type="cofactor">
    <cofactor evidence="6">
        <name>Mg(2+)</name>
        <dbReference type="ChEBI" id="CHEBI:18420"/>
    </cofactor>
</comment>
<evidence type="ECO:0000256" key="1">
    <source>
        <dbReference type="ARBA" id="ARBA00022649"/>
    </source>
</evidence>
<keyword evidence="1 6" id="KW-1277">Toxin-antitoxin system</keyword>
<gene>
    <name evidence="6" type="primary">vapC</name>
    <name evidence="8" type="ORF">EII35_10400</name>
</gene>
<evidence type="ECO:0000256" key="4">
    <source>
        <dbReference type="ARBA" id="ARBA00022801"/>
    </source>
</evidence>
<dbReference type="GO" id="GO:0004540">
    <property type="term" value="F:RNA nuclease activity"/>
    <property type="evidence" value="ECO:0007669"/>
    <property type="project" value="InterPro"/>
</dbReference>
<keyword evidence="2 6" id="KW-0540">Nuclease</keyword>
<dbReference type="GO" id="GO:0000287">
    <property type="term" value="F:magnesium ion binding"/>
    <property type="evidence" value="ECO:0007669"/>
    <property type="project" value="UniProtKB-UniRule"/>
</dbReference>